<keyword evidence="4" id="KW-0805">Transcription regulation</keyword>
<proteinExistence type="predicted"/>
<dbReference type="Gene3D" id="3.30.40.10">
    <property type="entry name" value="Zinc/RING finger domain, C3HC4 (zinc finger)"/>
    <property type="match status" value="1"/>
</dbReference>
<comment type="caution">
    <text evidence="9">The sequence shown here is derived from an EMBL/GenBank/DDBJ whole genome shotgun (WGS) entry which is preliminary data.</text>
</comment>
<feature type="compositionally biased region" description="Polar residues" evidence="7">
    <location>
        <begin position="104"/>
        <end position="119"/>
    </location>
</feature>
<sequence length="296" mass="34169">MNSEPCDNSLRQQVLQTTLQQISSQGVSDRATEPCVICLGNLVEPCEAHPCRHNNFDYLCLVTWLEKRATCPLCKSDVSEVRYELGEDGKQAKVHKVPEHSERGNISTQHSGRQSSGDNLEQHSRWLFDDEVTWRRRFIYRHNLYSLHVGSNRRQSARLRYRELLPEHFITDPELVSRARMWLSRELRVFEFLHTDSGLSRGHGTNRWPRPSTAEYLLEYIIAILKSMDTQGSTGQAENMIQEFLGRDNTRLLLHELGAWLRSPFESLTEWDRAVQYPERNVLSLISQDTASASGS</sequence>
<dbReference type="OrthoDB" id="21204at2759"/>
<accession>A0A8H4L286</accession>
<dbReference type="GO" id="GO:0006513">
    <property type="term" value="P:protein monoubiquitination"/>
    <property type="evidence" value="ECO:0007669"/>
    <property type="project" value="TreeGrafter"/>
</dbReference>
<evidence type="ECO:0000256" key="7">
    <source>
        <dbReference type="SAM" id="MobiDB-lite"/>
    </source>
</evidence>
<protein>
    <recommendedName>
        <fullName evidence="2">RING-type E3 ubiquitin transferase</fullName>
        <ecNumber evidence="2">2.3.2.27</ecNumber>
    </recommendedName>
</protein>
<evidence type="ECO:0000259" key="8">
    <source>
        <dbReference type="PROSITE" id="PS50089"/>
    </source>
</evidence>
<dbReference type="Proteomes" id="UP000554235">
    <property type="component" value="Unassembled WGS sequence"/>
</dbReference>
<feature type="domain" description="RING-type" evidence="8">
    <location>
        <begin position="35"/>
        <end position="75"/>
    </location>
</feature>
<dbReference type="GO" id="GO:0061630">
    <property type="term" value="F:ubiquitin protein ligase activity"/>
    <property type="evidence" value="ECO:0007669"/>
    <property type="project" value="UniProtKB-EC"/>
</dbReference>
<keyword evidence="6" id="KW-0863">Zinc-finger</keyword>
<evidence type="ECO:0000313" key="9">
    <source>
        <dbReference type="EMBL" id="KAF4461740.1"/>
    </source>
</evidence>
<keyword evidence="6" id="KW-0479">Metal-binding</keyword>
<dbReference type="PROSITE" id="PS50089">
    <property type="entry name" value="ZF_RING_2"/>
    <property type="match status" value="1"/>
</dbReference>
<keyword evidence="10" id="KW-1185">Reference proteome</keyword>
<evidence type="ECO:0000256" key="6">
    <source>
        <dbReference type="PROSITE-ProRule" id="PRU00175"/>
    </source>
</evidence>
<reference evidence="9 10" key="1">
    <citation type="submission" date="2020-01" db="EMBL/GenBank/DDBJ databases">
        <title>Identification and distribution of gene clusters putatively required for synthesis of sphingolipid metabolism inhibitors in phylogenetically diverse species of the filamentous fungus Fusarium.</title>
        <authorList>
            <person name="Kim H.-S."/>
            <person name="Busman M."/>
            <person name="Brown D.W."/>
            <person name="Divon H."/>
            <person name="Uhlig S."/>
            <person name="Proctor R.H."/>
        </authorList>
    </citation>
    <scope>NUCLEOTIDE SEQUENCE [LARGE SCALE GENOMIC DNA]</scope>
    <source>
        <strain evidence="9 10">NRRL 20459</strain>
    </source>
</reference>
<feature type="region of interest" description="Disordered" evidence="7">
    <location>
        <begin position="91"/>
        <end position="119"/>
    </location>
</feature>
<dbReference type="PANTHER" id="PTHR46077:SF1">
    <property type="entry name" value="TOP1 BINDING ARGININE_SERINE RICH PROTEIN, E3 UBIQUITIN LIGASE"/>
    <property type="match status" value="1"/>
</dbReference>
<dbReference type="InterPro" id="IPR001841">
    <property type="entry name" value="Znf_RING"/>
</dbReference>
<dbReference type="EC" id="2.3.2.27" evidence="2"/>
<keyword evidence="3" id="KW-0808">Transferase</keyword>
<evidence type="ECO:0000313" key="10">
    <source>
        <dbReference type="Proteomes" id="UP000554235"/>
    </source>
</evidence>
<dbReference type="SUPFAM" id="SSF57850">
    <property type="entry name" value="RING/U-box"/>
    <property type="match status" value="1"/>
</dbReference>
<dbReference type="GO" id="GO:0000209">
    <property type="term" value="P:protein polyubiquitination"/>
    <property type="evidence" value="ECO:0007669"/>
    <property type="project" value="TreeGrafter"/>
</dbReference>
<dbReference type="EMBL" id="JAADYS010001661">
    <property type="protein sequence ID" value="KAF4461740.1"/>
    <property type="molecule type" value="Genomic_DNA"/>
</dbReference>
<name>A0A8H4L286_9HYPO</name>
<dbReference type="Pfam" id="PF13639">
    <property type="entry name" value="zf-RING_2"/>
    <property type="match status" value="1"/>
</dbReference>
<keyword evidence="6" id="KW-0862">Zinc</keyword>
<comment type="catalytic activity">
    <reaction evidence="1">
        <text>S-ubiquitinyl-[E2 ubiquitin-conjugating enzyme]-L-cysteine + [acceptor protein]-L-lysine = [E2 ubiquitin-conjugating enzyme]-L-cysteine + N(6)-ubiquitinyl-[acceptor protein]-L-lysine.</text>
        <dbReference type="EC" id="2.3.2.27"/>
    </reaction>
</comment>
<evidence type="ECO:0000256" key="3">
    <source>
        <dbReference type="ARBA" id="ARBA00022679"/>
    </source>
</evidence>
<gene>
    <name evidence="9" type="ORF">FALBO_11459</name>
</gene>
<keyword evidence="5" id="KW-0804">Transcription</keyword>
<evidence type="ECO:0000256" key="2">
    <source>
        <dbReference type="ARBA" id="ARBA00012483"/>
    </source>
</evidence>
<organism evidence="9 10">
    <name type="scientific">Fusarium albosuccineum</name>
    <dbReference type="NCBI Taxonomy" id="1237068"/>
    <lineage>
        <taxon>Eukaryota</taxon>
        <taxon>Fungi</taxon>
        <taxon>Dikarya</taxon>
        <taxon>Ascomycota</taxon>
        <taxon>Pezizomycotina</taxon>
        <taxon>Sordariomycetes</taxon>
        <taxon>Hypocreomycetidae</taxon>
        <taxon>Hypocreales</taxon>
        <taxon>Nectriaceae</taxon>
        <taxon>Fusarium</taxon>
        <taxon>Fusarium decemcellulare species complex</taxon>
    </lineage>
</organism>
<feature type="compositionally biased region" description="Basic and acidic residues" evidence="7">
    <location>
        <begin position="91"/>
        <end position="103"/>
    </location>
</feature>
<dbReference type="PANTHER" id="PTHR46077">
    <property type="entry name" value="E3 UBIQUITIN-PROTEIN LIGASE TOPORS"/>
    <property type="match status" value="1"/>
</dbReference>
<evidence type="ECO:0000256" key="5">
    <source>
        <dbReference type="ARBA" id="ARBA00023163"/>
    </source>
</evidence>
<evidence type="ECO:0000256" key="1">
    <source>
        <dbReference type="ARBA" id="ARBA00000900"/>
    </source>
</evidence>
<evidence type="ECO:0000256" key="4">
    <source>
        <dbReference type="ARBA" id="ARBA00023015"/>
    </source>
</evidence>
<dbReference type="InterPro" id="IPR013083">
    <property type="entry name" value="Znf_RING/FYVE/PHD"/>
</dbReference>
<dbReference type="AlphaFoldDB" id="A0A8H4L286"/>
<dbReference type="GO" id="GO:0008270">
    <property type="term" value="F:zinc ion binding"/>
    <property type="evidence" value="ECO:0007669"/>
    <property type="project" value="UniProtKB-KW"/>
</dbReference>